<dbReference type="InterPro" id="IPR021683">
    <property type="entry name" value="DUF3267"/>
</dbReference>
<accession>A0A0R2EUB7</accession>
<organism evidence="2 3">
    <name type="scientific">Secundilactobacillus similis DSM 23365 = JCM 2765</name>
    <dbReference type="NCBI Taxonomy" id="1423804"/>
    <lineage>
        <taxon>Bacteria</taxon>
        <taxon>Bacillati</taxon>
        <taxon>Bacillota</taxon>
        <taxon>Bacilli</taxon>
        <taxon>Lactobacillales</taxon>
        <taxon>Lactobacillaceae</taxon>
        <taxon>Secundilactobacillus</taxon>
    </lineage>
</organism>
<evidence type="ECO:0000313" key="3">
    <source>
        <dbReference type="Proteomes" id="UP000051442"/>
    </source>
</evidence>
<dbReference type="OrthoDB" id="2365065at2"/>
<dbReference type="RefSeq" id="WP_054736016.1">
    <property type="nucleotide sequence ID" value="NZ_AYZM01000134.1"/>
</dbReference>
<reference evidence="2 3" key="1">
    <citation type="journal article" date="2015" name="Genome Announc.">
        <title>Expanding the biotechnology potential of lactobacilli through comparative genomics of 213 strains and associated genera.</title>
        <authorList>
            <person name="Sun Z."/>
            <person name="Harris H.M."/>
            <person name="McCann A."/>
            <person name="Guo C."/>
            <person name="Argimon S."/>
            <person name="Zhang W."/>
            <person name="Yang X."/>
            <person name="Jeffery I.B."/>
            <person name="Cooney J.C."/>
            <person name="Kagawa T.F."/>
            <person name="Liu W."/>
            <person name="Song Y."/>
            <person name="Salvetti E."/>
            <person name="Wrobel A."/>
            <person name="Rasinkangas P."/>
            <person name="Parkhill J."/>
            <person name="Rea M.C."/>
            <person name="O'Sullivan O."/>
            <person name="Ritari J."/>
            <person name="Douillard F.P."/>
            <person name="Paul Ross R."/>
            <person name="Yang R."/>
            <person name="Briner A.E."/>
            <person name="Felis G.E."/>
            <person name="de Vos W.M."/>
            <person name="Barrangou R."/>
            <person name="Klaenhammer T.R."/>
            <person name="Caufield P.W."/>
            <person name="Cui Y."/>
            <person name="Zhang H."/>
            <person name="O'Toole P.W."/>
        </authorList>
    </citation>
    <scope>NUCLEOTIDE SEQUENCE [LARGE SCALE GENOMIC DNA]</scope>
    <source>
        <strain evidence="2 3">DSM 23365</strain>
    </source>
</reference>
<evidence type="ECO:0000256" key="1">
    <source>
        <dbReference type="SAM" id="Phobius"/>
    </source>
</evidence>
<dbReference type="STRING" id="1423804.FD14_GL001541"/>
<name>A0A0R2EUB7_9LACO</name>
<evidence type="ECO:0008006" key="4">
    <source>
        <dbReference type="Google" id="ProtNLM"/>
    </source>
</evidence>
<keyword evidence="1" id="KW-1133">Transmembrane helix</keyword>
<dbReference type="EMBL" id="AYZM01000134">
    <property type="protein sequence ID" value="KRN19913.1"/>
    <property type="molecule type" value="Genomic_DNA"/>
</dbReference>
<dbReference type="PATRIC" id="fig|1423804.4.peg.1667"/>
<dbReference type="Proteomes" id="UP000051442">
    <property type="component" value="Unassembled WGS sequence"/>
</dbReference>
<evidence type="ECO:0000313" key="2">
    <source>
        <dbReference type="EMBL" id="KRN19913.1"/>
    </source>
</evidence>
<feature type="transmembrane region" description="Helical" evidence="1">
    <location>
        <begin position="20"/>
        <end position="40"/>
    </location>
</feature>
<keyword evidence="3" id="KW-1185">Reference proteome</keyword>
<keyword evidence="1" id="KW-0472">Membrane</keyword>
<feature type="transmembrane region" description="Helical" evidence="1">
    <location>
        <begin position="113"/>
        <end position="134"/>
    </location>
</feature>
<comment type="caution">
    <text evidence="2">The sequence shown here is derived from an EMBL/GenBank/DDBJ whole genome shotgun (WGS) entry which is preliminary data.</text>
</comment>
<keyword evidence="1" id="KW-0812">Transmembrane</keyword>
<protein>
    <recommendedName>
        <fullName evidence="4">DUF3267 domain-containing protein</fullName>
    </recommendedName>
</protein>
<sequence>MPPKLIKRVLVMDNPRTIFWLNAASVIVFMALLAVLTMLTGTTSFSFNTDDGRQLITGSILAGGLIIGSFPVHELIHGACYKLFQPQRPVKFGFKQGMLYATSPETRYRRWQFVIIGVAPFVLLTAVFAIGWGLGWLSSGVFVLVTAVHGSGCTGDAYLVGRLLLTPKGKWVTDTEQGIDIYDD</sequence>
<dbReference type="AlphaFoldDB" id="A0A0R2EUB7"/>
<dbReference type="Pfam" id="PF11667">
    <property type="entry name" value="DUF3267"/>
    <property type="match status" value="1"/>
</dbReference>
<proteinExistence type="predicted"/>
<feature type="transmembrane region" description="Helical" evidence="1">
    <location>
        <begin position="60"/>
        <end position="84"/>
    </location>
</feature>
<gene>
    <name evidence="2" type="ORF">FD14_GL001541</name>
</gene>